<feature type="transmembrane region" description="Helical" evidence="1">
    <location>
        <begin position="47"/>
        <end position="70"/>
    </location>
</feature>
<dbReference type="RefSeq" id="WP_108692036.1">
    <property type="nucleotide sequence ID" value="NZ_QCYH01000004.1"/>
</dbReference>
<evidence type="ECO:0000313" key="2">
    <source>
        <dbReference type="EMBL" id="PVA10523.1"/>
    </source>
</evidence>
<sequence length="71" mass="7787">MDILIWSGAAVSLLGLAGLIWCVIRVWTARRANLQDAQMRDVLRKVLPVNTGALLLSVLGLMMVVLGIMLR</sequence>
<keyword evidence="1" id="KW-0472">Membrane</keyword>
<evidence type="ECO:0000313" key="3">
    <source>
        <dbReference type="Proteomes" id="UP000244446"/>
    </source>
</evidence>
<dbReference type="Proteomes" id="UP000244446">
    <property type="component" value="Unassembled WGS sequence"/>
</dbReference>
<dbReference type="AlphaFoldDB" id="A0A2T7G7X3"/>
<gene>
    <name evidence="2" type="ORF">DC366_09650</name>
</gene>
<name>A0A2T7G7X3_9RHOB</name>
<proteinExistence type="predicted"/>
<keyword evidence="1" id="KW-1133">Transmembrane helix</keyword>
<feature type="transmembrane region" description="Helical" evidence="1">
    <location>
        <begin position="6"/>
        <end position="27"/>
    </location>
</feature>
<dbReference type="EMBL" id="QCYH01000004">
    <property type="protein sequence ID" value="PVA10523.1"/>
    <property type="molecule type" value="Genomic_DNA"/>
</dbReference>
<reference evidence="2 3" key="1">
    <citation type="submission" date="2018-04" db="EMBL/GenBank/DDBJ databases">
        <title>Pelagivirga bohaiensis gen. nov., sp. nov., a bacterium isolated from the Bohai Sea.</title>
        <authorList>
            <person name="Ji X."/>
        </authorList>
    </citation>
    <scope>NUCLEOTIDE SEQUENCE [LARGE SCALE GENOMIC DNA]</scope>
    <source>
        <strain evidence="2 3">BH-SD19</strain>
    </source>
</reference>
<protein>
    <submittedName>
        <fullName evidence="2">Uncharacterized protein</fullName>
    </submittedName>
</protein>
<keyword evidence="1" id="KW-0812">Transmembrane</keyword>
<evidence type="ECO:0000256" key="1">
    <source>
        <dbReference type="SAM" id="Phobius"/>
    </source>
</evidence>
<accession>A0A2T7G7X3</accession>
<dbReference type="OrthoDB" id="7875737at2"/>
<organism evidence="2 3">
    <name type="scientific">Pelagivirga sediminicola</name>
    <dbReference type="NCBI Taxonomy" id="2170575"/>
    <lineage>
        <taxon>Bacteria</taxon>
        <taxon>Pseudomonadati</taxon>
        <taxon>Pseudomonadota</taxon>
        <taxon>Alphaproteobacteria</taxon>
        <taxon>Rhodobacterales</taxon>
        <taxon>Paracoccaceae</taxon>
        <taxon>Pelagivirga</taxon>
    </lineage>
</organism>
<comment type="caution">
    <text evidence="2">The sequence shown here is derived from an EMBL/GenBank/DDBJ whole genome shotgun (WGS) entry which is preliminary data.</text>
</comment>
<keyword evidence="3" id="KW-1185">Reference proteome</keyword>